<feature type="domain" description="FAD-binding PCMH-type" evidence="6">
    <location>
        <begin position="431"/>
        <end position="610"/>
    </location>
</feature>
<reference evidence="7" key="1">
    <citation type="submission" date="2024-05" db="EMBL/GenBank/DDBJ databases">
        <title>30 novel species of actinomycetes from the DSMZ collection.</title>
        <authorList>
            <person name="Nouioui I."/>
        </authorList>
    </citation>
    <scope>NUCLEOTIDE SEQUENCE</scope>
    <source>
        <strain evidence="7">DSM 3412</strain>
    </source>
</reference>
<dbReference type="InterPro" id="IPR016164">
    <property type="entry name" value="FAD-linked_Oxase-like_C"/>
</dbReference>
<dbReference type="Gene3D" id="3.30.465.10">
    <property type="match status" value="1"/>
</dbReference>
<keyword evidence="8" id="KW-1185">Reference proteome</keyword>
<protein>
    <submittedName>
        <fullName evidence="7">FAD-linked oxidase C-terminal domain-containing protein</fullName>
    </submittedName>
</protein>
<dbReference type="PANTHER" id="PTHR42934:SF2">
    <property type="entry name" value="GLYCOLATE OXIDASE SUBUNIT GLCD"/>
    <property type="match status" value="1"/>
</dbReference>
<dbReference type="InterPro" id="IPR013107">
    <property type="entry name" value="Acyl-CoA_DH_C"/>
</dbReference>
<keyword evidence="3" id="KW-0274">FAD</keyword>
<dbReference type="InterPro" id="IPR004113">
    <property type="entry name" value="FAD-bd_oxidored_4_C"/>
</dbReference>
<dbReference type="Pfam" id="PF02771">
    <property type="entry name" value="Acyl-CoA_dh_N"/>
    <property type="match status" value="1"/>
</dbReference>
<dbReference type="Proteomes" id="UP001180737">
    <property type="component" value="Unassembled WGS sequence"/>
</dbReference>
<dbReference type="PROSITE" id="PS51387">
    <property type="entry name" value="FAD_PCMH"/>
    <property type="match status" value="1"/>
</dbReference>
<gene>
    <name evidence="7" type="ORF">RM704_06850</name>
</gene>
<dbReference type="Gene3D" id="1.20.140.10">
    <property type="entry name" value="Butyryl-CoA Dehydrogenase, subunit A, domain 3"/>
    <property type="match status" value="1"/>
</dbReference>
<dbReference type="InterPro" id="IPR006091">
    <property type="entry name" value="Acyl-CoA_Oxase/DH_mid-dom"/>
</dbReference>
<dbReference type="InterPro" id="IPR013786">
    <property type="entry name" value="AcylCoA_DH/ox_N"/>
</dbReference>
<dbReference type="InterPro" id="IPR051914">
    <property type="entry name" value="FAD-linked_OxidoTrans_Type4"/>
</dbReference>
<feature type="region of interest" description="Disordered" evidence="5">
    <location>
        <begin position="410"/>
        <end position="434"/>
    </location>
</feature>
<dbReference type="RefSeq" id="WP_311590133.1">
    <property type="nucleotide sequence ID" value="NZ_JAVRFJ010000004.1"/>
</dbReference>
<dbReference type="InterPro" id="IPR046373">
    <property type="entry name" value="Acyl-CoA_Oxase/DH_mid-dom_sf"/>
</dbReference>
<dbReference type="Pfam" id="PF01565">
    <property type="entry name" value="FAD_binding_4"/>
    <property type="match status" value="1"/>
</dbReference>
<dbReference type="InterPro" id="IPR037069">
    <property type="entry name" value="AcylCoA_DH/ox_N_sf"/>
</dbReference>
<dbReference type="SUPFAM" id="SSF56645">
    <property type="entry name" value="Acyl-CoA dehydrogenase NM domain-like"/>
    <property type="match status" value="1"/>
</dbReference>
<evidence type="ECO:0000313" key="7">
    <source>
        <dbReference type="EMBL" id="MDT0567183.1"/>
    </source>
</evidence>
<evidence type="ECO:0000256" key="3">
    <source>
        <dbReference type="ARBA" id="ARBA00022827"/>
    </source>
</evidence>
<dbReference type="SUPFAM" id="SSF55103">
    <property type="entry name" value="FAD-linked oxidases, C-terminal domain"/>
    <property type="match status" value="1"/>
</dbReference>
<accession>A0ABU2YTH7</accession>
<dbReference type="PANTHER" id="PTHR42934">
    <property type="entry name" value="GLYCOLATE OXIDASE SUBUNIT GLCD"/>
    <property type="match status" value="1"/>
</dbReference>
<dbReference type="Gene3D" id="1.10.540.10">
    <property type="entry name" value="Acyl-CoA dehydrogenase/oxidase, N-terminal domain"/>
    <property type="match status" value="1"/>
</dbReference>
<sequence>MTTALRFRAPDLAALTSVTERLAATAAEYDRTSAFPEKGILAAHEAGLLTATVAERYGGPGLAVAATARILHALGEGDPSVALIAAMSLTVHHRQAVRPHWPEELYGQVLTAAAQRPVLLNHVRVEPELGSPARGGLPATVARRTATGWSLTGRKRFATGVEGLDWLLVWATTDEPTPRVGTFAVPGTAAGIEITHRWDHLGLRASGSHDIALHEVEIPAVNVVDIAAHGPGAEQDNRAGAKLHLPLAALYLGVARAAQRAFHRFARERIPANLGHPVARTERFRRAAGEIALRLDSAEQLVFGGAERVDAADDTYTPELALGARILADRNAVEAVGLAVRLLGNPGLSRDNPLERHFRDVQCAPVHAPQEDVALLMVGSRALEGPPMTVTRLGTADALLTALGRDLPGDALLTGPEATAPYSADRSGSRPDGEPLAVVRATNAEHVRTTLRHAHALRVPVVPRGAGTGLSGGANAGTGTVVLDLSRMKRILDLDPHDQIAVVEPGVVTSELDRAASEFGLRYVPDPASAAISTVGGNIATNAGGLRCAKYGVTRDAVLGLDVVLADGTPIRTGRRTVKGVTGYDLTGLFTGSEGTLGVITAATVRLRPLPESTATVAAYFPSFAEGAEAVSALTAARLEPSMAELVDGPVLGAVDDAQGTDLRARGGALLLLQCDGRAAAAEAELAVRLLRERATSVETTADPAEADRLLTARRLALPALERLGRVLIEDIAVPRSRLAEAVRAIDAAAERHDVRIFTFAHAADGNLHPILVLDPDVPGIPDAAWRAAGDIFTAALRLGGTLTGEHGVGTLKRRWLADELGPEQHALQQRVKAAFDPHHILNPGKAL</sequence>
<dbReference type="Gene3D" id="2.40.110.10">
    <property type="entry name" value="Butyryl-CoA Dehydrogenase, subunit A, domain 2"/>
    <property type="match status" value="1"/>
</dbReference>
<dbReference type="SUPFAM" id="SSF47203">
    <property type="entry name" value="Acyl-CoA dehydrogenase C-terminal domain-like"/>
    <property type="match status" value="1"/>
</dbReference>
<dbReference type="EMBL" id="JAVRFJ010000004">
    <property type="protein sequence ID" value="MDT0567183.1"/>
    <property type="molecule type" value="Genomic_DNA"/>
</dbReference>
<dbReference type="InterPro" id="IPR009100">
    <property type="entry name" value="AcylCoA_DH/oxidase_NM_dom_sf"/>
</dbReference>
<evidence type="ECO:0000256" key="1">
    <source>
        <dbReference type="ARBA" id="ARBA00001974"/>
    </source>
</evidence>
<dbReference type="InterPro" id="IPR016171">
    <property type="entry name" value="Vanillyl_alc_oxidase_C-sub2"/>
</dbReference>
<dbReference type="InterPro" id="IPR006094">
    <property type="entry name" value="Oxid_FAD_bind_N"/>
</dbReference>
<keyword evidence="4" id="KW-0560">Oxidoreductase</keyword>
<name>A0ABU2YTH7_9ACTN</name>
<dbReference type="Pfam" id="PF02913">
    <property type="entry name" value="FAD-oxidase_C"/>
    <property type="match status" value="1"/>
</dbReference>
<keyword evidence="2" id="KW-0285">Flavoprotein</keyword>
<evidence type="ECO:0000313" key="8">
    <source>
        <dbReference type="Proteomes" id="UP001180737"/>
    </source>
</evidence>
<evidence type="ECO:0000256" key="4">
    <source>
        <dbReference type="ARBA" id="ARBA00023002"/>
    </source>
</evidence>
<evidence type="ECO:0000256" key="5">
    <source>
        <dbReference type="SAM" id="MobiDB-lite"/>
    </source>
</evidence>
<evidence type="ECO:0000256" key="2">
    <source>
        <dbReference type="ARBA" id="ARBA00022630"/>
    </source>
</evidence>
<dbReference type="InterPro" id="IPR036250">
    <property type="entry name" value="AcylCo_DH-like_C"/>
</dbReference>
<dbReference type="InterPro" id="IPR016169">
    <property type="entry name" value="FAD-bd_PCMH_sub2"/>
</dbReference>
<dbReference type="SUPFAM" id="SSF56176">
    <property type="entry name" value="FAD-binding/transporter-associated domain-like"/>
    <property type="match status" value="1"/>
</dbReference>
<organism evidence="7 8">
    <name type="scientific">Streptomyces gottesmaniae</name>
    <dbReference type="NCBI Taxonomy" id="3075518"/>
    <lineage>
        <taxon>Bacteria</taxon>
        <taxon>Bacillati</taxon>
        <taxon>Actinomycetota</taxon>
        <taxon>Actinomycetes</taxon>
        <taxon>Kitasatosporales</taxon>
        <taxon>Streptomycetaceae</taxon>
        <taxon>Streptomyces</taxon>
    </lineage>
</organism>
<dbReference type="InterPro" id="IPR036318">
    <property type="entry name" value="FAD-bd_PCMH-like_sf"/>
</dbReference>
<proteinExistence type="predicted"/>
<dbReference type="Gene3D" id="3.30.70.2740">
    <property type="match status" value="1"/>
</dbReference>
<evidence type="ECO:0000259" key="6">
    <source>
        <dbReference type="PROSITE" id="PS51387"/>
    </source>
</evidence>
<dbReference type="InterPro" id="IPR016166">
    <property type="entry name" value="FAD-bd_PCMH"/>
</dbReference>
<comment type="caution">
    <text evidence="7">The sequence shown here is derived from an EMBL/GenBank/DDBJ whole genome shotgun (WGS) entry which is preliminary data.</text>
</comment>
<dbReference type="Pfam" id="PF02770">
    <property type="entry name" value="Acyl-CoA_dh_M"/>
    <property type="match status" value="1"/>
</dbReference>
<dbReference type="Gene3D" id="1.10.45.10">
    <property type="entry name" value="Vanillyl-alcohol Oxidase, Chain A, domain 4"/>
    <property type="match status" value="1"/>
</dbReference>
<dbReference type="Pfam" id="PF08028">
    <property type="entry name" value="Acyl-CoA_dh_2"/>
    <property type="match status" value="1"/>
</dbReference>
<comment type="cofactor">
    <cofactor evidence="1">
        <name>FAD</name>
        <dbReference type="ChEBI" id="CHEBI:57692"/>
    </cofactor>
</comment>